<organism evidence="3 4">
    <name type="scientific">Ursus maritimus</name>
    <name type="common">Polar bear</name>
    <name type="synonym">Thalarctos maritimus</name>
    <dbReference type="NCBI Taxonomy" id="29073"/>
    <lineage>
        <taxon>Eukaryota</taxon>
        <taxon>Metazoa</taxon>
        <taxon>Chordata</taxon>
        <taxon>Craniata</taxon>
        <taxon>Vertebrata</taxon>
        <taxon>Euteleostomi</taxon>
        <taxon>Mammalia</taxon>
        <taxon>Eutheria</taxon>
        <taxon>Laurasiatheria</taxon>
        <taxon>Carnivora</taxon>
        <taxon>Caniformia</taxon>
        <taxon>Ursidae</taxon>
        <taxon>Ursus</taxon>
    </lineage>
</organism>
<keyword evidence="3" id="KW-1185">Reference proteome</keyword>
<evidence type="ECO:0000313" key="4">
    <source>
        <dbReference type="RefSeq" id="XP_008709942.1"/>
    </source>
</evidence>
<dbReference type="GeneTree" id="ENSGT00390000016855"/>
<dbReference type="OrthoDB" id="9940137at2759"/>
<feature type="compositionally biased region" description="Low complexity" evidence="1">
    <location>
        <begin position="264"/>
        <end position="279"/>
    </location>
</feature>
<dbReference type="CTD" id="79173"/>
<reference evidence="4" key="2">
    <citation type="submission" date="2025-04" db="UniProtKB">
        <authorList>
            <consortium name="RefSeq"/>
        </authorList>
    </citation>
    <scope>IDENTIFICATION</scope>
    <source>
        <tissue evidence="4">Whole blood</tissue>
    </source>
</reference>
<dbReference type="KEGG" id="umr:103682131"/>
<dbReference type="OMA" id="HETQEPT"/>
<dbReference type="PANTHER" id="PTHR14583:SF0">
    <property type="entry name" value="BREAK REPAIR MEIOTIC RECOMBINASE RECRUITMENT FACTOR 1"/>
    <property type="match status" value="1"/>
</dbReference>
<accession>A0A384DSC0</accession>
<gene>
    <name evidence="4" type="primary">BRME1</name>
    <name evidence="2" type="synonym">LOC103682131</name>
</gene>
<feature type="region of interest" description="Disordered" evidence="1">
    <location>
        <begin position="521"/>
        <end position="553"/>
    </location>
</feature>
<feature type="compositionally biased region" description="Basic and acidic residues" evidence="1">
    <location>
        <begin position="349"/>
        <end position="363"/>
    </location>
</feature>
<dbReference type="Proteomes" id="UP000261680">
    <property type="component" value="Unplaced"/>
</dbReference>
<feature type="region of interest" description="Disordered" evidence="1">
    <location>
        <begin position="568"/>
        <end position="610"/>
    </location>
</feature>
<feature type="compositionally biased region" description="Polar residues" evidence="1">
    <location>
        <begin position="325"/>
        <end position="335"/>
    </location>
</feature>
<protein>
    <submittedName>
        <fullName evidence="4">Break repair meiotic recombinase recruitment factor 1 isoform X1</fullName>
    </submittedName>
</protein>
<dbReference type="AlphaFoldDB" id="A0A384DSC0"/>
<dbReference type="Pfam" id="PF15710">
    <property type="entry name" value="Brme1"/>
    <property type="match status" value="2"/>
</dbReference>
<dbReference type="RefSeq" id="XP_008709942.1">
    <property type="nucleotide sequence ID" value="XM_008711720.2"/>
</dbReference>
<reference evidence="2" key="1">
    <citation type="submission" date="2019-03" db="UniProtKB">
        <authorList>
            <consortium name="Ensembl"/>
        </authorList>
    </citation>
    <scope>IDENTIFICATION</scope>
</reference>
<dbReference type="GeneID" id="103682131"/>
<dbReference type="GO" id="GO:1990918">
    <property type="term" value="P:double-strand break repair involved in meiotic recombination"/>
    <property type="evidence" value="ECO:0007669"/>
    <property type="project" value="InterPro"/>
</dbReference>
<dbReference type="PANTHER" id="PTHR14583">
    <property type="entry name" value="UNCHARACTERIZED PROTEIN C19ORF57 FAMILY MEMBER"/>
    <property type="match status" value="1"/>
</dbReference>
<proteinExistence type="predicted"/>
<name>A0A384DSC0_URSMA</name>
<feature type="compositionally biased region" description="Polar residues" evidence="1">
    <location>
        <begin position="147"/>
        <end position="157"/>
    </location>
</feature>
<dbReference type="Ensembl" id="ENSUMAT00000007168.1">
    <property type="protein sequence ID" value="ENSUMAP00000005949.1"/>
    <property type="gene ID" value="ENSUMAG00000004697.1"/>
</dbReference>
<feature type="region of interest" description="Disordered" evidence="1">
    <location>
        <begin position="681"/>
        <end position="706"/>
    </location>
</feature>
<feature type="compositionally biased region" description="Polar residues" evidence="1">
    <location>
        <begin position="587"/>
        <end position="610"/>
    </location>
</feature>
<sequence>MLPAFPIPSSSFLFKSGGEGVRPPKAPKNPRLGDSDGPPQSSEWDSLCLPEESEGRSGPIPSAEQRTEEPVQTAPSSHDEEAGASTRLLGQPEKEPVPSPLSQNSARRFVPQFAKPKKTVTRQAELREEDLGDGAPTISQEMPPEPSAQQPGSQLQEESLGLAPWEAGKLGAQTQVDSTHPEHRDQNPMTPVPGTGNPHPSASIDASPEWGTLPVASERASQDRLSEQGTNTADGESGEGCCVLGYHGRKGLLLSSDAEEESDQGALQEAGAQGGAEAALPERHQEEGDSVLDPITQGPEPRSAAQGLSDPMQIPRKAGREAEESCSSPRHSSLGTVAITDVSANPTELEQRAPEVARPDEQANTRAPTCPSGKAPDGGCSGTLLSCTPLTGETRCGGEAGWEDKPPGNILGGPAASLALDHRIREATIGAGDSSLLASEMGAGVDQTKVTGLDQEGQGDVCVLPLLLQPTGKKVAELDHQSPEQDLEGFSLSLGAFAPPVHREAVDGPSQETRAFQGSIDASVDPTGWSEPPPGSADQDVLGKSPTMEPDFLPDSQIQDALEAPDFEASPVQTPQDEQETVPRLSCQEQSHRPTQLFPTGSRLDSSWPGTSPDADGGLLTELQLRTRVGIKACEAARLEDATDTVQGLVVELSSLNRLVMSTHRDLEAFKRLSYRKARLAGKAPAPYTSKGAGNLPPGERSWRDL</sequence>
<evidence type="ECO:0000313" key="2">
    <source>
        <dbReference type="Ensembl" id="ENSUMAP00000005949"/>
    </source>
</evidence>
<dbReference type="InterPro" id="IPR031441">
    <property type="entry name" value="Brme1"/>
</dbReference>
<feature type="region of interest" description="Disordered" evidence="1">
    <location>
        <begin position="1"/>
        <end position="381"/>
    </location>
</feature>
<evidence type="ECO:0000256" key="1">
    <source>
        <dbReference type="SAM" id="MobiDB-lite"/>
    </source>
</evidence>
<evidence type="ECO:0000313" key="3">
    <source>
        <dbReference type="Proteomes" id="UP000261680"/>
    </source>
</evidence>